<dbReference type="Proteomes" id="UP000011014">
    <property type="component" value="Unassembled WGS sequence"/>
</dbReference>
<dbReference type="EMBL" id="FN654349">
    <property type="protein sequence ID" value="CBY32392.1"/>
    <property type="molecule type" value="Genomic_DNA"/>
</dbReference>
<accession>E4YA05</accession>
<sequence length="121" mass="14536">MSMPLRLSDMLMYRFILENCDESEFDFLERMKVFSPVKKRVRIDGELELSQLFNASWTAPMRKPLDFYLHMVLRRIILRQSRQKMSDKIRREKGVEKNEIDPHLLKVLRKHLISARVSVNT</sequence>
<proteinExistence type="predicted"/>
<protein>
    <submittedName>
        <fullName evidence="1">Uncharacterized protein</fullName>
    </submittedName>
</protein>
<name>E4YA05_OIKDI</name>
<organism evidence="1">
    <name type="scientific">Oikopleura dioica</name>
    <name type="common">Tunicate</name>
    <dbReference type="NCBI Taxonomy" id="34765"/>
    <lineage>
        <taxon>Eukaryota</taxon>
        <taxon>Metazoa</taxon>
        <taxon>Chordata</taxon>
        <taxon>Tunicata</taxon>
        <taxon>Appendicularia</taxon>
        <taxon>Copelata</taxon>
        <taxon>Oikopleuridae</taxon>
        <taxon>Oikopleura</taxon>
    </lineage>
</organism>
<dbReference type="AlphaFoldDB" id="E4YA05"/>
<gene>
    <name evidence="1" type="ORF">GSOID_T00030814001</name>
</gene>
<evidence type="ECO:0000313" key="1">
    <source>
        <dbReference type="EMBL" id="CBY32392.1"/>
    </source>
</evidence>
<reference evidence="1" key="1">
    <citation type="journal article" date="2010" name="Science">
        <title>Plasticity of animal genome architecture unmasked by rapid evolution of a pelagic tunicate.</title>
        <authorList>
            <person name="Denoeud F."/>
            <person name="Henriet S."/>
            <person name="Mungpakdee S."/>
            <person name="Aury J.M."/>
            <person name="Da Silva C."/>
            <person name="Brinkmann H."/>
            <person name="Mikhaleva J."/>
            <person name="Olsen L.C."/>
            <person name="Jubin C."/>
            <person name="Canestro C."/>
            <person name="Bouquet J.M."/>
            <person name="Danks G."/>
            <person name="Poulain J."/>
            <person name="Campsteijn C."/>
            <person name="Adamski M."/>
            <person name="Cross I."/>
            <person name="Yadetie F."/>
            <person name="Muffato M."/>
            <person name="Louis A."/>
            <person name="Butcher S."/>
            <person name="Tsagkogeorga G."/>
            <person name="Konrad A."/>
            <person name="Singh S."/>
            <person name="Jensen M.F."/>
            <person name="Cong E.H."/>
            <person name="Eikeseth-Otteraa H."/>
            <person name="Noel B."/>
            <person name="Anthouard V."/>
            <person name="Porcel B.M."/>
            <person name="Kachouri-Lafond R."/>
            <person name="Nishino A."/>
            <person name="Ugolini M."/>
            <person name="Chourrout P."/>
            <person name="Nishida H."/>
            <person name="Aasland R."/>
            <person name="Huzurbazar S."/>
            <person name="Westhof E."/>
            <person name="Delsuc F."/>
            <person name="Lehrach H."/>
            <person name="Reinhardt R."/>
            <person name="Weissenbach J."/>
            <person name="Roy S.W."/>
            <person name="Artiguenave F."/>
            <person name="Postlethwait J.H."/>
            <person name="Manak J.R."/>
            <person name="Thompson E.M."/>
            <person name="Jaillon O."/>
            <person name="Du Pasquier L."/>
            <person name="Boudinot P."/>
            <person name="Liberles D.A."/>
            <person name="Volff J.N."/>
            <person name="Philippe H."/>
            <person name="Lenhard B."/>
            <person name="Roest Crollius H."/>
            <person name="Wincker P."/>
            <person name="Chourrout D."/>
        </authorList>
    </citation>
    <scope>NUCLEOTIDE SEQUENCE [LARGE SCALE GENOMIC DNA]</scope>
</reference>